<gene>
    <name evidence="1" type="ordered locus">CKO_04885</name>
</gene>
<reference evidence="1 2" key="1">
    <citation type="submission" date="2007-08" db="EMBL/GenBank/DDBJ databases">
        <authorList>
            <consortium name="The Citrobacter koseri Genome Sequencing Project"/>
            <person name="McClelland M."/>
            <person name="Sanderson E.K."/>
            <person name="Porwollik S."/>
            <person name="Spieth J."/>
            <person name="Clifton W.S."/>
            <person name="Latreille P."/>
            <person name="Courtney L."/>
            <person name="Wang C."/>
            <person name="Pepin K."/>
            <person name="Bhonagiri V."/>
            <person name="Nash W."/>
            <person name="Johnson M."/>
            <person name="Thiruvilangam P."/>
            <person name="Wilson R."/>
        </authorList>
    </citation>
    <scope>NUCLEOTIDE SEQUENCE [LARGE SCALE GENOMIC DNA]</scope>
    <source>
        <strain evidence="2">ATCC BAA-895 / CDC 4225-83 / SGSC4696</strain>
    </source>
</reference>
<dbReference type="Proteomes" id="UP000008148">
    <property type="component" value="Chromosome"/>
</dbReference>
<evidence type="ECO:0000313" key="1">
    <source>
        <dbReference type="EMBL" id="ABV15929.1"/>
    </source>
</evidence>
<dbReference type="HOGENOM" id="CLU_2681050_0_0_6"/>
<proteinExistence type="predicted"/>
<accession>A8AR16</accession>
<keyword evidence="2" id="KW-1185">Reference proteome</keyword>
<dbReference type="STRING" id="290338.CKO_04885"/>
<dbReference type="EMBL" id="CP000822">
    <property type="protein sequence ID" value="ABV15929.1"/>
    <property type="molecule type" value="Genomic_DNA"/>
</dbReference>
<sequence>MPEKPWMRIRGFLFYRPDKAPPPSGKQANINARWRFAYQATGITLFFSPALANSSPLANTYRWVVRILGGEGEK</sequence>
<name>A8AR16_CITK8</name>
<organism evidence="1 2">
    <name type="scientific">Citrobacter koseri (strain ATCC BAA-895 / CDC 4225-83 / SGSC4696)</name>
    <dbReference type="NCBI Taxonomy" id="290338"/>
    <lineage>
        <taxon>Bacteria</taxon>
        <taxon>Pseudomonadati</taxon>
        <taxon>Pseudomonadota</taxon>
        <taxon>Gammaproteobacteria</taxon>
        <taxon>Enterobacterales</taxon>
        <taxon>Enterobacteriaceae</taxon>
        <taxon>Citrobacter</taxon>
    </lineage>
</organism>
<protein>
    <submittedName>
        <fullName evidence="1">Uncharacterized protein</fullName>
    </submittedName>
</protein>
<dbReference type="AlphaFoldDB" id="A8AR16"/>
<evidence type="ECO:0000313" key="2">
    <source>
        <dbReference type="Proteomes" id="UP000008148"/>
    </source>
</evidence>
<dbReference type="KEGG" id="cko:CKO_04885"/>